<feature type="transmembrane region" description="Helical" evidence="9">
    <location>
        <begin position="138"/>
        <end position="164"/>
    </location>
</feature>
<dbReference type="Pfam" id="PF01061">
    <property type="entry name" value="ABC2_membrane"/>
    <property type="match status" value="1"/>
</dbReference>
<dbReference type="PANTHER" id="PTHR30413:SF8">
    <property type="entry name" value="TRANSPORT PERMEASE PROTEIN"/>
    <property type="match status" value="1"/>
</dbReference>
<dbReference type="AlphaFoldDB" id="T0GJA2"/>
<comment type="subcellular location">
    <subcellularLocation>
        <location evidence="1">Cell inner membrane</location>
        <topology evidence="1">Multi-pass membrane protein</topology>
    </subcellularLocation>
    <subcellularLocation>
        <location evidence="9">Cell membrane</location>
        <topology evidence="9">Multi-pass membrane protein</topology>
    </subcellularLocation>
</comment>
<keyword evidence="8 9" id="KW-0472">Membrane</keyword>
<feature type="transmembrane region" description="Helical" evidence="9">
    <location>
        <begin position="64"/>
        <end position="84"/>
    </location>
</feature>
<comment type="similarity">
    <text evidence="2 9">Belongs to the ABC-2 integral membrane protein family.</text>
</comment>
<evidence type="ECO:0000256" key="5">
    <source>
        <dbReference type="ARBA" id="ARBA00022519"/>
    </source>
</evidence>
<proteinExistence type="inferred from homology"/>
<organism evidence="11 12">
    <name type="scientific">Leptospira broomii serovar Hurstbridge str. 5399</name>
    <dbReference type="NCBI Taxonomy" id="1049789"/>
    <lineage>
        <taxon>Bacteria</taxon>
        <taxon>Pseudomonadati</taxon>
        <taxon>Spirochaetota</taxon>
        <taxon>Spirochaetia</taxon>
        <taxon>Leptospirales</taxon>
        <taxon>Leptospiraceae</taxon>
        <taxon>Leptospira</taxon>
    </lineage>
</organism>
<sequence length="294" mass="33824">MISNIIQKFGKEEAIDQKWDLVIRPKEGWFSLHLVDLWNYKDLIFLFVKRDFISLYKQTILGPLWYIIQPLASTVIYTIIFGKIANVSTDGVPHFIFYLSGTVLWSYFADCLIATSNTFVANAGIFSKVYFPRLAVPFSIVISSLIKFAIQFATFLAFYSYFILKGATLEMQWSVILLPFFILQIAILGLGFGVMVSSMTTKYRDLSLLVAFGVQLWMYATPVVYPLSLVPERFKFLYNLNPMANLIENFRFSFLGHGHLDLYAWAQSWIITALVFFIGILIFSRAERDFVDTV</sequence>
<dbReference type="PROSITE" id="PS51012">
    <property type="entry name" value="ABC_TM2"/>
    <property type="match status" value="1"/>
</dbReference>
<dbReference type="GO" id="GO:0005886">
    <property type="term" value="C:plasma membrane"/>
    <property type="evidence" value="ECO:0007669"/>
    <property type="project" value="UniProtKB-SubCell"/>
</dbReference>
<evidence type="ECO:0000313" key="12">
    <source>
        <dbReference type="Proteomes" id="UP000015454"/>
    </source>
</evidence>
<evidence type="ECO:0000256" key="4">
    <source>
        <dbReference type="ARBA" id="ARBA00022475"/>
    </source>
</evidence>
<keyword evidence="4 9" id="KW-1003">Cell membrane</keyword>
<accession>T0GJA2</accession>
<keyword evidence="12" id="KW-1185">Reference proteome</keyword>
<dbReference type="PANTHER" id="PTHR30413">
    <property type="entry name" value="INNER MEMBRANE TRANSPORT PERMEASE"/>
    <property type="match status" value="1"/>
</dbReference>
<dbReference type="STRING" id="1049789.LEP1GSC050_0872"/>
<evidence type="ECO:0000256" key="6">
    <source>
        <dbReference type="ARBA" id="ARBA00022692"/>
    </source>
</evidence>
<dbReference type="Proteomes" id="UP000015454">
    <property type="component" value="Unassembled WGS sequence"/>
</dbReference>
<dbReference type="OrthoDB" id="9786910at2"/>
<gene>
    <name evidence="11" type="ORF">LEP1GSC050_0872</name>
</gene>
<dbReference type="EMBL" id="AHMO02000004">
    <property type="protein sequence ID" value="EQA46899.1"/>
    <property type="molecule type" value="Genomic_DNA"/>
</dbReference>
<dbReference type="RefSeq" id="WP_010569343.1">
    <property type="nucleotide sequence ID" value="NZ_AHMO02000004.1"/>
</dbReference>
<dbReference type="GO" id="GO:0005524">
    <property type="term" value="F:ATP binding"/>
    <property type="evidence" value="ECO:0007669"/>
    <property type="project" value="UniProtKB-KW"/>
</dbReference>
<keyword evidence="11" id="KW-0547">Nucleotide-binding</keyword>
<evidence type="ECO:0000256" key="8">
    <source>
        <dbReference type="ARBA" id="ARBA00023136"/>
    </source>
</evidence>
<keyword evidence="7 9" id="KW-1133">Transmembrane helix</keyword>
<protein>
    <recommendedName>
        <fullName evidence="9">Transport permease protein</fullName>
    </recommendedName>
</protein>
<feature type="transmembrane region" description="Helical" evidence="9">
    <location>
        <begin position="176"/>
        <end position="196"/>
    </location>
</feature>
<keyword evidence="5" id="KW-0997">Cell inner membrane</keyword>
<reference evidence="11" key="1">
    <citation type="submission" date="2013-05" db="EMBL/GenBank/DDBJ databases">
        <authorList>
            <person name="Harkins D.M."/>
            <person name="Durkin A.S."/>
            <person name="Brinkac L.M."/>
            <person name="Haft D.H."/>
            <person name="Selengut J.D."/>
            <person name="Sanka R."/>
            <person name="DePew J."/>
            <person name="Purushe J."/>
            <person name="Hartskeerl R.A."/>
            <person name="Ahmed A."/>
            <person name="van der Linden H."/>
            <person name="Goris M.G.A."/>
            <person name="Vinetz J.M."/>
            <person name="Sutton G.G."/>
            <person name="Nierman W.C."/>
            <person name="Fouts D.E."/>
        </authorList>
    </citation>
    <scope>NUCLEOTIDE SEQUENCE [LARGE SCALE GENOMIC DNA]</scope>
    <source>
        <strain evidence="11">5399</strain>
    </source>
</reference>
<name>T0GJA2_9LEPT</name>
<evidence type="ECO:0000256" key="3">
    <source>
        <dbReference type="ARBA" id="ARBA00022448"/>
    </source>
</evidence>
<feature type="domain" description="ABC transmembrane type-2" evidence="10">
    <location>
        <begin position="61"/>
        <end position="286"/>
    </location>
</feature>
<dbReference type="GO" id="GO:0015920">
    <property type="term" value="P:lipopolysaccharide transport"/>
    <property type="evidence" value="ECO:0007669"/>
    <property type="project" value="TreeGrafter"/>
</dbReference>
<evidence type="ECO:0000259" key="10">
    <source>
        <dbReference type="PROSITE" id="PS51012"/>
    </source>
</evidence>
<feature type="transmembrane region" description="Helical" evidence="9">
    <location>
        <begin position="208"/>
        <end position="228"/>
    </location>
</feature>
<comment type="caution">
    <text evidence="11">The sequence shown here is derived from an EMBL/GenBank/DDBJ whole genome shotgun (WGS) entry which is preliminary data.</text>
</comment>
<evidence type="ECO:0000256" key="9">
    <source>
        <dbReference type="RuleBase" id="RU361157"/>
    </source>
</evidence>
<evidence type="ECO:0000256" key="1">
    <source>
        <dbReference type="ARBA" id="ARBA00004429"/>
    </source>
</evidence>
<feature type="transmembrane region" description="Helical" evidence="9">
    <location>
        <begin position="262"/>
        <end position="283"/>
    </location>
</feature>
<dbReference type="InterPro" id="IPR013525">
    <property type="entry name" value="ABC2_TM"/>
</dbReference>
<dbReference type="InterPro" id="IPR047817">
    <property type="entry name" value="ABC2_TM_bact-type"/>
</dbReference>
<evidence type="ECO:0000256" key="2">
    <source>
        <dbReference type="ARBA" id="ARBA00007783"/>
    </source>
</evidence>
<evidence type="ECO:0000256" key="7">
    <source>
        <dbReference type="ARBA" id="ARBA00022989"/>
    </source>
</evidence>
<keyword evidence="3 9" id="KW-0813">Transport</keyword>
<evidence type="ECO:0000313" key="11">
    <source>
        <dbReference type="EMBL" id="EQA46899.1"/>
    </source>
</evidence>
<feature type="transmembrane region" description="Helical" evidence="9">
    <location>
        <begin position="104"/>
        <end position="126"/>
    </location>
</feature>
<keyword evidence="11" id="KW-0067">ATP-binding</keyword>
<keyword evidence="6 9" id="KW-0812">Transmembrane</keyword>
<dbReference type="GO" id="GO:0140359">
    <property type="term" value="F:ABC-type transporter activity"/>
    <property type="evidence" value="ECO:0007669"/>
    <property type="project" value="InterPro"/>
</dbReference>